<evidence type="ECO:0000313" key="2">
    <source>
        <dbReference type="Proteomes" id="UP000016608"/>
    </source>
</evidence>
<proteinExistence type="predicted"/>
<comment type="caution">
    <text evidence="1">The sequence shown here is derived from an EMBL/GenBank/DDBJ whole genome shotgun (WGS) entry which is preliminary data.</text>
</comment>
<dbReference type="HOGENOM" id="CLU_147238_0_0_9"/>
<dbReference type="eggNOG" id="ENOG50324H6">
    <property type="taxonomic scope" value="Bacteria"/>
</dbReference>
<protein>
    <submittedName>
        <fullName evidence="1">Uncharacterized protein</fullName>
    </submittedName>
</protein>
<accession>U2NSQ4</accession>
<keyword evidence="2" id="KW-1185">Reference proteome</keyword>
<sequence length="145" mass="16806">MIALEVFKKILEENGDKFPLLTLDEFFDGNSEEDSIAPNQWEDGRPTLDEMWKKLREIEKLPNVAWVRVALHDDTEIVEEDGMERLNLVGDSIIVCTDMEADELENIADCDWLCSDGVTESEPVLYYSYIPEIPENYQCLEIVWD</sequence>
<dbReference type="AlphaFoldDB" id="U2NSQ4"/>
<reference evidence="1 2" key="1">
    <citation type="submission" date="2013-06" db="EMBL/GenBank/DDBJ databases">
        <authorList>
            <person name="Weinstock G."/>
            <person name="Sodergren E."/>
            <person name="Lobos E.A."/>
            <person name="Fulton L."/>
            <person name="Fulton R."/>
            <person name="Courtney L."/>
            <person name="Fronick C."/>
            <person name="O'Laughlin M."/>
            <person name="Godfrey J."/>
            <person name="Wilson R.M."/>
            <person name="Miner T."/>
            <person name="Farmer C."/>
            <person name="Delehaunty K."/>
            <person name="Cordes M."/>
            <person name="Minx P."/>
            <person name="Tomlinson C."/>
            <person name="Chen J."/>
            <person name="Wollam A."/>
            <person name="Pepin K.H."/>
            <person name="Bhonagiri V."/>
            <person name="Zhang X."/>
            <person name="Warren W."/>
            <person name="Mitreva M."/>
            <person name="Mardis E.R."/>
            <person name="Wilson R.K."/>
        </authorList>
    </citation>
    <scope>NUCLEOTIDE SEQUENCE [LARGE SCALE GENOMIC DNA]</scope>
    <source>
        <strain evidence="1 2">ATCC 29099</strain>
    </source>
</reference>
<organism evidence="1 2">
    <name type="scientific">Eubacterium ramulus ATCC 29099</name>
    <dbReference type="NCBI Taxonomy" id="1256908"/>
    <lineage>
        <taxon>Bacteria</taxon>
        <taxon>Bacillati</taxon>
        <taxon>Bacillota</taxon>
        <taxon>Clostridia</taxon>
        <taxon>Eubacteriales</taxon>
        <taxon>Eubacteriaceae</taxon>
        <taxon>Eubacterium</taxon>
    </lineage>
</organism>
<dbReference type="Proteomes" id="UP000016608">
    <property type="component" value="Unassembled WGS sequence"/>
</dbReference>
<evidence type="ECO:0000313" key="1">
    <source>
        <dbReference type="EMBL" id="ERK41050.1"/>
    </source>
</evidence>
<gene>
    <name evidence="1" type="ORF">HMPREF0373_03342</name>
</gene>
<dbReference type="RefSeq" id="WP_021738796.1">
    <property type="nucleotide sequence ID" value="NZ_KI271113.1"/>
</dbReference>
<dbReference type="GeneID" id="42786261"/>
<dbReference type="PATRIC" id="fig|1256908.3.peg.3060"/>
<name>U2NSQ4_EUBRA</name>
<dbReference type="EMBL" id="AWVJ01000205">
    <property type="protein sequence ID" value="ERK41050.1"/>
    <property type="molecule type" value="Genomic_DNA"/>
</dbReference>